<keyword evidence="3" id="KW-0805">Transcription regulation</keyword>
<keyword evidence="1" id="KW-0678">Repressor</keyword>
<evidence type="ECO:0000256" key="3">
    <source>
        <dbReference type="ARBA" id="ARBA00023015"/>
    </source>
</evidence>
<evidence type="ECO:0000256" key="4">
    <source>
        <dbReference type="ARBA" id="ARBA00023125"/>
    </source>
</evidence>
<dbReference type="AlphaFoldDB" id="A0A222FLG1"/>
<organism evidence="7 8">
    <name type="scientific">Bacterioplanes sanyensis</name>
    <dbReference type="NCBI Taxonomy" id="1249553"/>
    <lineage>
        <taxon>Bacteria</taxon>
        <taxon>Pseudomonadati</taxon>
        <taxon>Pseudomonadota</taxon>
        <taxon>Gammaproteobacteria</taxon>
        <taxon>Oceanospirillales</taxon>
        <taxon>Oceanospirillaceae</taxon>
        <taxon>Bacterioplanes</taxon>
    </lineage>
</organism>
<keyword evidence="4" id="KW-0238">DNA-binding</keyword>
<keyword evidence="2" id="KW-0615">Plasmid copy control</keyword>
<dbReference type="RefSeq" id="WP_094060777.1">
    <property type="nucleotide sequence ID" value="NZ_CP022530.1"/>
</dbReference>
<name>A0A222FLG1_9GAMM</name>
<dbReference type="GO" id="GO:0006276">
    <property type="term" value="P:plasmid maintenance"/>
    <property type="evidence" value="ECO:0007669"/>
    <property type="project" value="UniProtKB-KW"/>
</dbReference>
<evidence type="ECO:0000313" key="8">
    <source>
        <dbReference type="Proteomes" id="UP000202440"/>
    </source>
</evidence>
<evidence type="ECO:0000256" key="5">
    <source>
        <dbReference type="ARBA" id="ARBA00023163"/>
    </source>
</evidence>
<dbReference type="KEGG" id="bsan:CHH28_13365"/>
<proteinExistence type="predicted"/>
<dbReference type="OrthoDB" id="6387717at2"/>
<accession>A0A222FLG1</accession>
<keyword evidence="8" id="KW-1185">Reference proteome</keyword>
<dbReference type="InterPro" id="IPR019661">
    <property type="entry name" value="RepA2"/>
</dbReference>
<evidence type="ECO:0000313" key="7">
    <source>
        <dbReference type="EMBL" id="ASP39599.1"/>
    </source>
</evidence>
<evidence type="ECO:0000256" key="1">
    <source>
        <dbReference type="ARBA" id="ARBA00022491"/>
    </source>
</evidence>
<keyword evidence="5" id="KW-0804">Transcription</keyword>
<protein>
    <recommendedName>
        <fullName evidence="6">Protein CopB</fullName>
    </recommendedName>
</protein>
<dbReference type="Proteomes" id="UP000202440">
    <property type="component" value="Chromosome"/>
</dbReference>
<dbReference type="GO" id="GO:0003677">
    <property type="term" value="F:DNA binding"/>
    <property type="evidence" value="ECO:0007669"/>
    <property type="project" value="UniProtKB-KW"/>
</dbReference>
<gene>
    <name evidence="7" type="ORF">CHH28_13365</name>
</gene>
<dbReference type="EMBL" id="CP022530">
    <property type="protein sequence ID" value="ASP39599.1"/>
    <property type="molecule type" value="Genomic_DNA"/>
</dbReference>
<reference evidence="7 8" key="1">
    <citation type="submission" date="2017-07" db="EMBL/GenBank/DDBJ databases">
        <title>Annotated genome sequence of Bacterioplanes sanyensis isolated from Red Sea.</title>
        <authorList>
            <person name="Rehman Z.U."/>
        </authorList>
    </citation>
    <scope>NUCLEOTIDE SEQUENCE [LARGE SCALE GENOMIC DNA]</scope>
    <source>
        <strain evidence="7 8">NV9</strain>
    </source>
</reference>
<evidence type="ECO:0000256" key="2">
    <source>
        <dbReference type="ARBA" id="ARBA00022689"/>
    </source>
</evidence>
<evidence type="ECO:0000256" key="6">
    <source>
        <dbReference type="ARBA" id="ARBA00031853"/>
    </source>
</evidence>
<sequence>MPLSEAERQKRYRQRVQAKGKKRYQVLVSSQVAEHAQELCERLDCSKGELFSRLIEDEYQRVACKA</sequence>
<dbReference type="Pfam" id="PF10723">
    <property type="entry name" value="RepB-RCR_reg"/>
    <property type="match status" value="1"/>
</dbReference>